<dbReference type="SUPFAM" id="SSF53850">
    <property type="entry name" value="Periplasmic binding protein-like II"/>
    <property type="match status" value="1"/>
</dbReference>
<keyword evidence="3" id="KW-0732">Signal</keyword>
<proteinExistence type="inferred from homology"/>
<protein>
    <submittedName>
        <fullName evidence="5">Extracellular solute-binding protein, family 5 Middle</fullName>
    </submittedName>
</protein>
<evidence type="ECO:0000256" key="1">
    <source>
        <dbReference type="ARBA" id="ARBA00004418"/>
    </source>
</evidence>
<dbReference type="AlphaFoldDB" id="A0A239JG05"/>
<evidence type="ECO:0000256" key="3">
    <source>
        <dbReference type="ARBA" id="ARBA00022729"/>
    </source>
</evidence>
<sequence length="356" mass="39065">MDTPALHPAAQTLAAEHDRGELSRREFLTRATSLGLTTAAAYGLIGVAMPSEVRAQPAQGGTLRIQSDVRALKDPRTYDWPQMSNFSRGWLEYLVEYQRDGSFKPMLLAGWEVNADATQYTLSVRPGVTWNDGTPFTAADVAFNITRWCDQTVEGNSMASRMASLIDPETKQAIEGAIVATDDLTVTLTLPTPDITLIAGFSDYPAAIVPQDFSGDPMADRKGTGPFVPVDLEVGVKSVMVRNEDHTWWGTEVYGGPYLDRIEYIDFGTDQVTHFSAAEADEVDMLYESLGEFVELFDSIGWNKSETITANTVVIRTNQNAEIDGQKPYSDVRVRRALALAVSNCEQACNFDPVTG</sequence>
<name>A0A239JG05_9RHOB</name>
<dbReference type="GO" id="GO:1904680">
    <property type="term" value="F:peptide transmembrane transporter activity"/>
    <property type="evidence" value="ECO:0007669"/>
    <property type="project" value="TreeGrafter"/>
</dbReference>
<dbReference type="Gene3D" id="3.40.190.10">
    <property type="entry name" value="Periplasmic binding protein-like II"/>
    <property type="match status" value="1"/>
</dbReference>
<evidence type="ECO:0000313" key="5">
    <source>
        <dbReference type="EMBL" id="SNT04760.1"/>
    </source>
</evidence>
<dbReference type="PANTHER" id="PTHR30290">
    <property type="entry name" value="PERIPLASMIC BINDING COMPONENT OF ABC TRANSPORTER"/>
    <property type="match status" value="1"/>
</dbReference>
<dbReference type="PANTHER" id="PTHR30290:SF38">
    <property type="entry name" value="D,D-DIPEPTIDE-BINDING PERIPLASMIC PROTEIN DDPA-RELATED"/>
    <property type="match status" value="1"/>
</dbReference>
<dbReference type="GO" id="GO:0015833">
    <property type="term" value="P:peptide transport"/>
    <property type="evidence" value="ECO:0007669"/>
    <property type="project" value="TreeGrafter"/>
</dbReference>
<dbReference type="Pfam" id="PF00496">
    <property type="entry name" value="SBP_bac_5"/>
    <property type="match status" value="1"/>
</dbReference>
<dbReference type="InterPro" id="IPR006311">
    <property type="entry name" value="TAT_signal"/>
</dbReference>
<accession>A0A239JG05</accession>
<dbReference type="InterPro" id="IPR000914">
    <property type="entry name" value="SBP_5_dom"/>
</dbReference>
<dbReference type="Proteomes" id="UP000198440">
    <property type="component" value="Unassembled WGS sequence"/>
</dbReference>
<dbReference type="InterPro" id="IPR039424">
    <property type="entry name" value="SBP_5"/>
</dbReference>
<dbReference type="OrthoDB" id="9803988at2"/>
<feature type="domain" description="Solute-binding protein family 5" evidence="4">
    <location>
        <begin position="103"/>
        <end position="342"/>
    </location>
</feature>
<evidence type="ECO:0000259" key="4">
    <source>
        <dbReference type="Pfam" id="PF00496"/>
    </source>
</evidence>
<comment type="subcellular location">
    <subcellularLocation>
        <location evidence="1">Periplasm</location>
    </subcellularLocation>
</comment>
<comment type="similarity">
    <text evidence="2">Belongs to the bacterial solute-binding protein 5 family.</text>
</comment>
<reference evidence="5 6" key="1">
    <citation type="submission" date="2017-06" db="EMBL/GenBank/DDBJ databases">
        <authorList>
            <person name="Kim H.J."/>
            <person name="Triplett B.A."/>
        </authorList>
    </citation>
    <scope>NUCLEOTIDE SEQUENCE [LARGE SCALE GENOMIC DNA]</scope>
    <source>
        <strain evidence="5 6">DSM 11445</strain>
    </source>
</reference>
<dbReference type="EMBL" id="FZON01000052">
    <property type="protein sequence ID" value="SNT04760.1"/>
    <property type="molecule type" value="Genomic_DNA"/>
</dbReference>
<evidence type="ECO:0000313" key="6">
    <source>
        <dbReference type="Proteomes" id="UP000198440"/>
    </source>
</evidence>
<dbReference type="PROSITE" id="PS51318">
    <property type="entry name" value="TAT"/>
    <property type="match status" value="1"/>
</dbReference>
<evidence type="ECO:0000256" key="2">
    <source>
        <dbReference type="ARBA" id="ARBA00005695"/>
    </source>
</evidence>
<dbReference type="Gene3D" id="3.10.105.10">
    <property type="entry name" value="Dipeptide-binding Protein, Domain 3"/>
    <property type="match status" value="1"/>
</dbReference>
<organism evidence="5 6">
    <name type="scientific">Antarctobacter heliothermus</name>
    <dbReference type="NCBI Taxonomy" id="74033"/>
    <lineage>
        <taxon>Bacteria</taxon>
        <taxon>Pseudomonadati</taxon>
        <taxon>Pseudomonadota</taxon>
        <taxon>Alphaproteobacteria</taxon>
        <taxon>Rhodobacterales</taxon>
        <taxon>Roseobacteraceae</taxon>
        <taxon>Antarctobacter</taxon>
    </lineage>
</organism>
<gene>
    <name evidence="5" type="ORF">SAMN04488078_10522</name>
</gene>
<dbReference type="RefSeq" id="WP_089279653.1">
    <property type="nucleotide sequence ID" value="NZ_FZON01000052.1"/>
</dbReference>